<evidence type="ECO:0000313" key="6">
    <source>
        <dbReference type="EMBL" id="GAE24617.1"/>
    </source>
</evidence>
<keyword evidence="1" id="KW-0808">Transferase</keyword>
<dbReference type="NCBIfam" id="NF040608">
    <property type="entry name" value="division_SteA"/>
    <property type="match status" value="1"/>
</dbReference>
<keyword evidence="2" id="KW-0547">Nucleotide-binding</keyword>
<keyword evidence="7" id="KW-1185">Reference proteome</keyword>
<keyword evidence="3" id="KW-0418">Kinase</keyword>
<comment type="caution">
    <text evidence="6">The sequence shown here is derived from an EMBL/GenBank/DDBJ whole genome shotgun (WGS) entry which is preliminary data.</text>
</comment>
<keyword evidence="4" id="KW-0067">ATP-binding</keyword>
<dbReference type="Pfam" id="PF04263">
    <property type="entry name" value="TPK_catalytic"/>
    <property type="match status" value="1"/>
</dbReference>
<organism evidence="6 7">
    <name type="scientific">Halalkalibacter wakoensis JCM 9140</name>
    <dbReference type="NCBI Taxonomy" id="1236970"/>
    <lineage>
        <taxon>Bacteria</taxon>
        <taxon>Bacillati</taxon>
        <taxon>Bacillota</taxon>
        <taxon>Bacilli</taxon>
        <taxon>Bacillales</taxon>
        <taxon>Bacillaceae</taxon>
        <taxon>Halalkalibacter</taxon>
    </lineage>
</organism>
<sequence>MMNLIKGPIYEHKQTKKLLHFLPKKSIVYLWHEDLDGVAVDGLIDAQVKAVINAKPSMTGRYRQDHVRTLLQAGIPVFDVIRSEKQKDQYHGEEAIIFEDQLYVSQESDPIFIASLFSYTEEVIEKKERQAHSNYSNQFDEFVQNTISYAEKECQWFTKFPKVPNSFSNVASEKDVFIVARNTKYELDIKVVRRAMLKKESVIVAVDGAADGLLKQKITPDFIIGDMDSISEKAIACGAQLICHEHPNGTSPGKERLNHMGLFVETIRFVGTSEDVAITASFWSGANRLYLIGCRIGMTEFLEKGRAGMGSTWLCRLQAGDKITDLKGIHTLEHSSFFPLQWSRRHRPKPSLLETIQQLVSERMGLWKKKEVLRHD</sequence>
<gene>
    <name evidence="6" type="ORF">JCM9140_559</name>
</gene>
<evidence type="ECO:0000256" key="1">
    <source>
        <dbReference type="ARBA" id="ARBA00022679"/>
    </source>
</evidence>
<dbReference type="InterPro" id="IPR036759">
    <property type="entry name" value="TPK_catalytic_sf"/>
</dbReference>
<evidence type="ECO:0000256" key="3">
    <source>
        <dbReference type="ARBA" id="ARBA00022777"/>
    </source>
</evidence>
<dbReference type="GO" id="GO:0005524">
    <property type="term" value="F:ATP binding"/>
    <property type="evidence" value="ECO:0007669"/>
    <property type="project" value="UniProtKB-KW"/>
</dbReference>
<protein>
    <recommendedName>
        <fullName evidence="5">Thiamin pyrophosphokinase catalytic domain-containing protein</fullName>
    </recommendedName>
</protein>
<dbReference type="OrthoDB" id="9804377at2"/>
<feature type="domain" description="Thiamin pyrophosphokinase catalytic" evidence="5">
    <location>
        <begin position="196"/>
        <end position="234"/>
    </location>
</feature>
<dbReference type="SUPFAM" id="SSF63999">
    <property type="entry name" value="Thiamin pyrophosphokinase, catalytic domain"/>
    <property type="match status" value="1"/>
</dbReference>
<dbReference type="GO" id="GO:0016301">
    <property type="term" value="F:kinase activity"/>
    <property type="evidence" value="ECO:0007669"/>
    <property type="project" value="UniProtKB-KW"/>
</dbReference>
<dbReference type="GO" id="GO:0004788">
    <property type="term" value="F:thiamine diphosphokinase activity"/>
    <property type="evidence" value="ECO:0007669"/>
    <property type="project" value="InterPro"/>
</dbReference>
<evidence type="ECO:0000259" key="5">
    <source>
        <dbReference type="Pfam" id="PF04263"/>
    </source>
</evidence>
<accession>W4PY05</accession>
<evidence type="ECO:0000256" key="2">
    <source>
        <dbReference type="ARBA" id="ARBA00022741"/>
    </source>
</evidence>
<proteinExistence type="predicted"/>
<evidence type="ECO:0000313" key="7">
    <source>
        <dbReference type="Proteomes" id="UP000018890"/>
    </source>
</evidence>
<dbReference type="InterPro" id="IPR047795">
    <property type="entry name" value="Put_SteA-like"/>
</dbReference>
<dbReference type="EMBL" id="BAUT01000003">
    <property type="protein sequence ID" value="GAE24617.1"/>
    <property type="molecule type" value="Genomic_DNA"/>
</dbReference>
<dbReference type="InterPro" id="IPR007371">
    <property type="entry name" value="TPK_catalytic"/>
</dbReference>
<dbReference type="Gene3D" id="3.40.50.10240">
    <property type="entry name" value="Thiamin pyrophosphokinase, catalytic domain"/>
    <property type="match status" value="1"/>
</dbReference>
<reference evidence="6" key="1">
    <citation type="journal article" date="2014" name="Genome Announc.">
        <title>Draft Genome Sequences of Three Alkaliphilic Bacillus Strains, Bacillus wakoensis JCM 9140T, Bacillus akibai JCM 9157T, and Bacillus hemicellulosilyticus JCM 9152T.</title>
        <authorList>
            <person name="Yuki M."/>
            <person name="Oshima K."/>
            <person name="Suda W."/>
            <person name="Oshida Y."/>
            <person name="Kitamura K."/>
            <person name="Iida T."/>
            <person name="Hattori M."/>
            <person name="Ohkuma M."/>
        </authorList>
    </citation>
    <scope>NUCLEOTIDE SEQUENCE [LARGE SCALE GENOMIC DNA]</scope>
    <source>
        <strain evidence="6">JCM 9140</strain>
    </source>
</reference>
<dbReference type="AlphaFoldDB" id="W4PY05"/>
<dbReference type="GO" id="GO:0009229">
    <property type="term" value="P:thiamine diphosphate biosynthetic process"/>
    <property type="evidence" value="ECO:0007669"/>
    <property type="project" value="InterPro"/>
</dbReference>
<dbReference type="RefSeq" id="WP_052002011.1">
    <property type="nucleotide sequence ID" value="NZ_BAUT01000003.1"/>
</dbReference>
<dbReference type="STRING" id="1236970.JCM9140_559"/>
<evidence type="ECO:0000256" key="4">
    <source>
        <dbReference type="ARBA" id="ARBA00022840"/>
    </source>
</evidence>
<name>W4PY05_9BACI</name>
<dbReference type="Proteomes" id="UP000018890">
    <property type="component" value="Unassembled WGS sequence"/>
</dbReference>